<comment type="caution">
    <text evidence="6">The sequence shown here is derived from an EMBL/GenBank/DDBJ whole genome shotgun (WGS) entry which is preliminary data.</text>
</comment>
<gene>
    <name evidence="6" type="primary">fusA_2</name>
    <name evidence="6" type="ORF">AW09_002694</name>
</gene>
<keyword evidence="6" id="KW-0251">Elongation factor</keyword>
<evidence type="ECO:0000256" key="1">
    <source>
        <dbReference type="ARBA" id="ARBA00022741"/>
    </source>
</evidence>
<organism evidence="6 7">
    <name type="scientific">Candidatus Accumulibacter phosphatis</name>
    <dbReference type="NCBI Taxonomy" id="327160"/>
    <lineage>
        <taxon>Bacteria</taxon>
        <taxon>Pseudomonadati</taxon>
        <taxon>Pseudomonadota</taxon>
        <taxon>Betaproteobacteria</taxon>
        <taxon>Candidatus Accumulibacter</taxon>
    </lineage>
</organism>
<keyword evidence="2" id="KW-0342">GTP-binding</keyword>
<evidence type="ECO:0000256" key="3">
    <source>
        <dbReference type="ARBA" id="ARBA00024731"/>
    </source>
</evidence>
<keyword evidence="6" id="KW-0648">Protein biosynthesis</keyword>
<evidence type="ECO:0000259" key="4">
    <source>
        <dbReference type="SMART" id="SM00838"/>
    </source>
</evidence>
<proteinExistence type="predicted"/>
<dbReference type="InterPro" id="IPR000640">
    <property type="entry name" value="EFG_V-like"/>
</dbReference>
<dbReference type="EMBL" id="JDVG02000437">
    <property type="protein sequence ID" value="KFB72111.1"/>
    <property type="molecule type" value="Genomic_DNA"/>
</dbReference>
<dbReference type="Proteomes" id="UP000020077">
    <property type="component" value="Unassembled WGS sequence"/>
</dbReference>
<dbReference type="InterPro" id="IPR035649">
    <property type="entry name" value="EFG_V"/>
</dbReference>
<reference evidence="6 7" key="1">
    <citation type="submission" date="2014-02" db="EMBL/GenBank/DDBJ databases">
        <title>Expanding our view of genomic diversity in Candidatus Accumulibacter clades.</title>
        <authorList>
            <person name="Skennerton C.T."/>
            <person name="Barr J.J."/>
            <person name="Slater F.R."/>
            <person name="Bond P.L."/>
            <person name="Tyson G.W."/>
        </authorList>
    </citation>
    <scope>NUCLEOTIDE SEQUENCE [LARGE SCALE GENOMIC DNA]</scope>
    <source>
        <strain evidence="7">BA-91</strain>
    </source>
</reference>
<dbReference type="GO" id="GO:0003746">
    <property type="term" value="F:translation elongation factor activity"/>
    <property type="evidence" value="ECO:0007669"/>
    <property type="project" value="UniProtKB-KW"/>
</dbReference>
<keyword evidence="1" id="KW-0547">Nucleotide-binding</keyword>
<dbReference type="Pfam" id="PF00679">
    <property type="entry name" value="EFG_C"/>
    <property type="match status" value="1"/>
</dbReference>
<dbReference type="SMART" id="SM00889">
    <property type="entry name" value="EFG_IV"/>
    <property type="match status" value="1"/>
</dbReference>
<dbReference type="GO" id="GO:0017111">
    <property type="term" value="F:ribonucleoside triphosphate phosphatase activity"/>
    <property type="evidence" value="ECO:0007669"/>
    <property type="project" value="UniProtKB-ARBA"/>
</dbReference>
<feature type="domain" description="Translation elongation factor EFG/EF2" evidence="5">
    <location>
        <begin position="1"/>
        <end position="88"/>
    </location>
</feature>
<dbReference type="SMART" id="SM00838">
    <property type="entry name" value="EFG_C"/>
    <property type="match status" value="1"/>
</dbReference>
<dbReference type="InterPro" id="IPR020568">
    <property type="entry name" value="Ribosomal_Su5_D2-typ_SF"/>
</dbReference>
<dbReference type="PANTHER" id="PTHR43261:SF6">
    <property type="entry name" value="ELONGATION FACTOR G-LIKE PROTEIN"/>
    <property type="match status" value="1"/>
</dbReference>
<evidence type="ECO:0000256" key="2">
    <source>
        <dbReference type="ARBA" id="ARBA00023134"/>
    </source>
</evidence>
<dbReference type="AlphaFoldDB" id="A0A080LUC8"/>
<dbReference type="Gene3D" id="3.30.230.10">
    <property type="match status" value="1"/>
</dbReference>
<dbReference type="SUPFAM" id="SSF54980">
    <property type="entry name" value="EF-G C-terminal domain-like"/>
    <property type="match status" value="1"/>
</dbReference>
<dbReference type="FunFam" id="3.30.70.240:FF:000001">
    <property type="entry name" value="Elongation factor G"/>
    <property type="match status" value="1"/>
</dbReference>
<dbReference type="CDD" id="cd03713">
    <property type="entry name" value="EFG_mtEFG_C"/>
    <property type="match status" value="1"/>
</dbReference>
<dbReference type="Pfam" id="PF03764">
    <property type="entry name" value="EFG_IV"/>
    <property type="match status" value="1"/>
</dbReference>
<dbReference type="GO" id="GO:0032790">
    <property type="term" value="P:ribosome disassembly"/>
    <property type="evidence" value="ECO:0007669"/>
    <property type="project" value="TreeGrafter"/>
</dbReference>
<evidence type="ECO:0000313" key="6">
    <source>
        <dbReference type="EMBL" id="KFB72111.1"/>
    </source>
</evidence>
<dbReference type="Gene3D" id="3.30.70.240">
    <property type="match status" value="1"/>
</dbReference>
<dbReference type="InterPro" id="IPR014721">
    <property type="entry name" value="Ribsml_uS5_D2-typ_fold_subgr"/>
</dbReference>
<comment type="function">
    <text evidence="3">Catalyzes the GTP-dependent ribosomal translocation step during translation elongation. During this step, the ribosome changes from the pre-translocational (PRE) to the post-translocational (POST) state as the newly formed A-site-bound peptidyl-tRNA and P-site-bound deacylated tRNA move to the P and E sites, respectively. Catalyzes the coordinated movement of the two tRNA molecules, the mRNA and conformational changes in the ribosome.</text>
</comment>
<evidence type="ECO:0000259" key="5">
    <source>
        <dbReference type="SMART" id="SM00889"/>
    </source>
</evidence>
<dbReference type="SUPFAM" id="SSF54211">
    <property type="entry name" value="Ribosomal protein S5 domain 2-like"/>
    <property type="match status" value="1"/>
</dbReference>
<sequence>MLRVEPLERGAGFEFVDIVKGGVIPGVFMAAVEKGVRQALADGVVAGFPVEDLRVTVHDGKTHPVDGKDIAFFTAARKATIEAIRAAKPIILEPVVDIEILAPDALTGDVTGDLSSKRGHLTGTQPRGPGLMAITGEAPLAELEGYQSRLKSLTGGQGSYSIAFSHYAQVPPATQQQLASQHKVVEEE</sequence>
<accession>A0A080LUC8</accession>
<dbReference type="InterPro" id="IPR035647">
    <property type="entry name" value="EFG_III/V"/>
</dbReference>
<dbReference type="InterPro" id="IPR005517">
    <property type="entry name" value="Transl_elong_EFG/EF2_IV"/>
</dbReference>
<dbReference type="GO" id="GO:0005525">
    <property type="term" value="F:GTP binding"/>
    <property type="evidence" value="ECO:0007669"/>
    <property type="project" value="UniProtKB-KW"/>
</dbReference>
<evidence type="ECO:0000313" key="7">
    <source>
        <dbReference type="Proteomes" id="UP000020077"/>
    </source>
</evidence>
<protein>
    <submittedName>
        <fullName evidence="6">Elongation factor G</fullName>
    </submittedName>
</protein>
<feature type="domain" description="Elongation factor EFG" evidence="4">
    <location>
        <begin position="90"/>
        <end position="178"/>
    </location>
</feature>
<name>A0A080LUC8_9PROT</name>
<dbReference type="PANTHER" id="PTHR43261">
    <property type="entry name" value="TRANSLATION ELONGATION FACTOR G-RELATED"/>
    <property type="match status" value="1"/>
</dbReference>